<dbReference type="InterPro" id="IPR009057">
    <property type="entry name" value="Homeodomain-like_sf"/>
</dbReference>
<keyword evidence="3 12" id="KW-0489">Methyltransferase</keyword>
<dbReference type="PIRSF" id="PIRSF000409">
    <property type="entry name" value="Ada"/>
    <property type="match status" value="1"/>
</dbReference>
<keyword evidence="9" id="KW-0234">DNA repair</keyword>
<dbReference type="Pfam" id="PF12833">
    <property type="entry name" value="HTH_18"/>
    <property type="match status" value="1"/>
</dbReference>
<keyword evidence="8" id="KW-0804">Transcription</keyword>
<keyword evidence="4 12" id="KW-0808">Transferase</keyword>
<dbReference type="InterPro" id="IPR036217">
    <property type="entry name" value="MethylDNA_cys_MeTrfase_DNAb"/>
</dbReference>
<dbReference type="InterPro" id="IPR004026">
    <property type="entry name" value="Ada_DNA_repair_Zn-bd"/>
</dbReference>
<keyword evidence="13" id="KW-1185">Reference proteome</keyword>
<keyword evidence="5" id="KW-0227">DNA damage</keyword>
<organism evidence="12 13">
    <name type="scientific">Qipengyuania qiaonensis</name>
    <dbReference type="NCBI Taxonomy" id="2867240"/>
    <lineage>
        <taxon>Bacteria</taxon>
        <taxon>Pseudomonadati</taxon>
        <taxon>Pseudomonadota</taxon>
        <taxon>Alphaproteobacteria</taxon>
        <taxon>Sphingomonadales</taxon>
        <taxon>Erythrobacteraceae</taxon>
        <taxon>Qipengyuania</taxon>
    </lineage>
</organism>
<dbReference type="RefSeq" id="WP_221557786.1">
    <property type="nucleotide sequence ID" value="NZ_JAIGNO010000004.1"/>
</dbReference>
<dbReference type="InterPro" id="IPR036388">
    <property type="entry name" value="WH-like_DNA-bd_sf"/>
</dbReference>
<dbReference type="InterPro" id="IPR035451">
    <property type="entry name" value="Ada-like_dom_sf"/>
</dbReference>
<dbReference type="PANTHER" id="PTHR10815">
    <property type="entry name" value="METHYLATED-DNA--PROTEIN-CYSTEINE METHYLTRANSFERASE"/>
    <property type="match status" value="1"/>
</dbReference>
<name>A0ABS7J976_9SPHN</name>
<dbReference type="InterPro" id="IPR018060">
    <property type="entry name" value="HTH_AraC"/>
</dbReference>
<evidence type="ECO:0000256" key="4">
    <source>
        <dbReference type="ARBA" id="ARBA00022679"/>
    </source>
</evidence>
<evidence type="ECO:0000256" key="2">
    <source>
        <dbReference type="ARBA" id="ARBA00001947"/>
    </source>
</evidence>
<evidence type="ECO:0000256" key="5">
    <source>
        <dbReference type="ARBA" id="ARBA00022763"/>
    </source>
</evidence>
<dbReference type="Pfam" id="PF02805">
    <property type="entry name" value="Ada_Zn_binding"/>
    <property type="match status" value="1"/>
</dbReference>
<dbReference type="InterPro" id="IPR001497">
    <property type="entry name" value="MethylDNA_cys_MeTrfase_AS"/>
</dbReference>
<evidence type="ECO:0000259" key="11">
    <source>
        <dbReference type="PROSITE" id="PS01124"/>
    </source>
</evidence>
<evidence type="ECO:0000256" key="7">
    <source>
        <dbReference type="ARBA" id="ARBA00023159"/>
    </source>
</evidence>
<keyword evidence="6" id="KW-0805">Transcription regulation</keyword>
<dbReference type="SUPFAM" id="SSF46689">
    <property type="entry name" value="Homeodomain-like"/>
    <property type="match status" value="1"/>
</dbReference>
<dbReference type="GO" id="GO:0032259">
    <property type="term" value="P:methylation"/>
    <property type="evidence" value="ECO:0007669"/>
    <property type="project" value="UniProtKB-KW"/>
</dbReference>
<dbReference type="Pfam" id="PF01035">
    <property type="entry name" value="DNA_binding_1"/>
    <property type="match status" value="1"/>
</dbReference>
<dbReference type="EC" id="2.1.1.63" evidence="12"/>
<evidence type="ECO:0000256" key="6">
    <source>
        <dbReference type="ARBA" id="ARBA00023015"/>
    </source>
</evidence>
<dbReference type="SMART" id="SM00342">
    <property type="entry name" value="HTH_ARAC"/>
    <property type="match status" value="1"/>
</dbReference>
<evidence type="ECO:0000313" key="13">
    <source>
        <dbReference type="Proteomes" id="UP000755104"/>
    </source>
</evidence>
<dbReference type="Gene3D" id="1.10.10.60">
    <property type="entry name" value="Homeodomain-like"/>
    <property type="match status" value="1"/>
</dbReference>
<proteinExistence type="predicted"/>
<dbReference type="Gene3D" id="1.10.10.10">
    <property type="entry name" value="Winged helix-like DNA-binding domain superfamily/Winged helix DNA-binding domain"/>
    <property type="match status" value="1"/>
</dbReference>
<dbReference type="SUPFAM" id="SSF53155">
    <property type="entry name" value="Methylated DNA-protein cysteine methyltransferase domain"/>
    <property type="match status" value="1"/>
</dbReference>
<dbReference type="Gene3D" id="3.30.160.70">
    <property type="entry name" value="Methylated DNA-protein cysteine methyltransferase domain"/>
    <property type="match status" value="1"/>
</dbReference>
<dbReference type="InterPro" id="IPR036631">
    <property type="entry name" value="MGMT_N_sf"/>
</dbReference>
<sequence>MEKLAMIDAETAWSAVKRRDRSFDGRFVTGVLTTGIYCRPSCAARHPDRGNVRFFADGAAARAAGLRACKRCLPDNVGRDEAAVLAAIDEIRSAEDAPSLTALAQLTGYSRAHFQRVFKRAIGLSPAAYARALREQRARDALSGSASVTDAIYEAGYGSASRFYENTKGRLGMAASAWANGGAGVTIHWAVVDTSMGPMLVAATAKGVCRLSFNEDVSELARRFPKADLVEGGDEFEALLADVVAGVEAPGDFSHIPIDVKGTAFQEACWEALRAIPPGETRTYAEIAAAAGNPKAVRAAGSANARNNVAVLIPCHRVIRTGGDLGGYAYGLDIKRELLRREEQ</sequence>
<dbReference type="CDD" id="cd06445">
    <property type="entry name" value="ATase"/>
    <property type="match status" value="1"/>
</dbReference>
<comment type="caution">
    <text evidence="12">The sequence shown here is derived from an EMBL/GenBank/DDBJ whole genome shotgun (WGS) entry which is preliminary data.</text>
</comment>
<feature type="domain" description="HTH araC/xylS-type" evidence="11">
    <location>
        <begin position="82"/>
        <end position="181"/>
    </location>
</feature>
<evidence type="ECO:0000256" key="10">
    <source>
        <dbReference type="ARBA" id="ARBA00049348"/>
    </source>
</evidence>
<dbReference type="Proteomes" id="UP000755104">
    <property type="component" value="Unassembled WGS sequence"/>
</dbReference>
<keyword evidence="7" id="KW-0010">Activator</keyword>
<protein>
    <submittedName>
        <fullName evidence="12">Methylated-DNA--[protein]-cysteine S-methyltransferase</fullName>
        <ecNumber evidence="12">2.1.1.63</ecNumber>
    </submittedName>
</protein>
<dbReference type="PROSITE" id="PS01124">
    <property type="entry name" value="HTH_ARAC_FAMILY_2"/>
    <property type="match status" value="1"/>
</dbReference>
<evidence type="ECO:0000256" key="3">
    <source>
        <dbReference type="ARBA" id="ARBA00022603"/>
    </source>
</evidence>
<evidence type="ECO:0000256" key="8">
    <source>
        <dbReference type="ARBA" id="ARBA00023163"/>
    </source>
</evidence>
<comment type="catalytic activity">
    <reaction evidence="10">
        <text>a 6-O-methyl-2'-deoxyguanosine in DNA + L-cysteinyl-[protein] = S-methyl-L-cysteinyl-[protein] + a 2'-deoxyguanosine in DNA</text>
        <dbReference type="Rhea" id="RHEA:24000"/>
        <dbReference type="Rhea" id="RHEA-COMP:10131"/>
        <dbReference type="Rhea" id="RHEA-COMP:10132"/>
        <dbReference type="Rhea" id="RHEA-COMP:11367"/>
        <dbReference type="Rhea" id="RHEA-COMP:11368"/>
        <dbReference type="ChEBI" id="CHEBI:29950"/>
        <dbReference type="ChEBI" id="CHEBI:82612"/>
        <dbReference type="ChEBI" id="CHEBI:85445"/>
        <dbReference type="ChEBI" id="CHEBI:85448"/>
        <dbReference type="EC" id="2.1.1.63"/>
    </reaction>
</comment>
<evidence type="ECO:0000256" key="1">
    <source>
        <dbReference type="ARBA" id="ARBA00001286"/>
    </source>
</evidence>
<gene>
    <name evidence="12" type="ORF">K3174_08255</name>
</gene>
<dbReference type="SUPFAM" id="SSF57884">
    <property type="entry name" value="Ada DNA repair protein, N-terminal domain (N-Ada 10)"/>
    <property type="match status" value="1"/>
</dbReference>
<dbReference type="InterPro" id="IPR016221">
    <property type="entry name" value="Bifunct_regulatory_prot_Ada"/>
</dbReference>
<dbReference type="PROSITE" id="PS00374">
    <property type="entry name" value="MGMT"/>
    <property type="match status" value="1"/>
</dbReference>
<reference evidence="12 13" key="1">
    <citation type="submission" date="2021-08" db="EMBL/GenBank/DDBJ databases">
        <title>Comparative Genomics Analysis of the Genus Qipengyuania Reveals Extensive Genetic Diversity and Metabolic Versatility, Including the Description of Fifteen Novel Species.</title>
        <authorList>
            <person name="Liu Y."/>
        </authorList>
    </citation>
    <scope>NUCLEOTIDE SEQUENCE [LARGE SCALE GENOMIC DNA]</scope>
    <source>
        <strain evidence="12 13">6D47A</strain>
    </source>
</reference>
<dbReference type="Gene3D" id="3.40.10.10">
    <property type="entry name" value="DNA Methylphosphotriester Repair Domain"/>
    <property type="match status" value="1"/>
</dbReference>
<accession>A0ABS7J976</accession>
<comment type="cofactor">
    <cofactor evidence="2">
        <name>Zn(2+)</name>
        <dbReference type="ChEBI" id="CHEBI:29105"/>
    </cofactor>
</comment>
<dbReference type="PANTHER" id="PTHR10815:SF14">
    <property type="entry name" value="BIFUNCTIONAL TRANSCRIPTIONAL ACTIVATOR_DNA REPAIR ENZYME ADA"/>
    <property type="match status" value="1"/>
</dbReference>
<evidence type="ECO:0000313" key="12">
    <source>
        <dbReference type="EMBL" id="MBX7482520.1"/>
    </source>
</evidence>
<comment type="catalytic activity">
    <reaction evidence="1">
        <text>a 4-O-methyl-thymidine in DNA + L-cysteinyl-[protein] = a thymidine in DNA + S-methyl-L-cysteinyl-[protein]</text>
        <dbReference type="Rhea" id="RHEA:53428"/>
        <dbReference type="Rhea" id="RHEA-COMP:10131"/>
        <dbReference type="Rhea" id="RHEA-COMP:10132"/>
        <dbReference type="Rhea" id="RHEA-COMP:13555"/>
        <dbReference type="Rhea" id="RHEA-COMP:13556"/>
        <dbReference type="ChEBI" id="CHEBI:29950"/>
        <dbReference type="ChEBI" id="CHEBI:82612"/>
        <dbReference type="ChEBI" id="CHEBI:137386"/>
        <dbReference type="ChEBI" id="CHEBI:137387"/>
        <dbReference type="EC" id="2.1.1.63"/>
    </reaction>
</comment>
<dbReference type="NCBIfam" id="TIGR00589">
    <property type="entry name" value="ogt"/>
    <property type="match status" value="1"/>
</dbReference>
<dbReference type="GO" id="GO:0003908">
    <property type="term" value="F:methylated-DNA-[protein]-cysteine S-methyltransferase activity"/>
    <property type="evidence" value="ECO:0007669"/>
    <property type="project" value="UniProtKB-EC"/>
</dbReference>
<dbReference type="InterPro" id="IPR014048">
    <property type="entry name" value="MethylDNA_cys_MeTrfase_DNA-bd"/>
</dbReference>
<dbReference type="SUPFAM" id="SSF46767">
    <property type="entry name" value="Methylated DNA-protein cysteine methyltransferase, C-terminal domain"/>
    <property type="match status" value="1"/>
</dbReference>
<evidence type="ECO:0000256" key="9">
    <source>
        <dbReference type="ARBA" id="ARBA00023204"/>
    </source>
</evidence>
<dbReference type="EMBL" id="JAIGNO010000004">
    <property type="protein sequence ID" value="MBX7482520.1"/>
    <property type="molecule type" value="Genomic_DNA"/>
</dbReference>